<gene>
    <name evidence="1" type="ORF">LSAA_8636</name>
</gene>
<dbReference type="Gene3D" id="3.30.420.10">
    <property type="entry name" value="Ribonuclease H-like superfamily/Ribonuclease H"/>
    <property type="match status" value="1"/>
</dbReference>
<sequence length="136" mass="15539">MLDVSRTHSCSTISICPLLPASEWEHIHVDYAKINGKGVLVRVDAGSRWIEGAKLSNTNTLATLKQMFVCFMRFGFPKRCHPVNEPQLSNCRFKSKLWEWRASLSRSFRTVKEMIRKNPCLSLDTIFFSYTAAPLA</sequence>
<dbReference type="InterPro" id="IPR036397">
    <property type="entry name" value="RNaseH_sf"/>
</dbReference>
<evidence type="ECO:0000313" key="2">
    <source>
        <dbReference type="Proteomes" id="UP000675881"/>
    </source>
</evidence>
<dbReference type="OrthoDB" id="427924at2759"/>
<dbReference type="AlphaFoldDB" id="A0A7R8CRV7"/>
<dbReference type="GO" id="GO:0003676">
    <property type="term" value="F:nucleic acid binding"/>
    <property type="evidence" value="ECO:0007669"/>
    <property type="project" value="InterPro"/>
</dbReference>
<reference evidence="1" key="1">
    <citation type="submission" date="2021-02" db="EMBL/GenBank/DDBJ databases">
        <authorList>
            <person name="Bekaert M."/>
        </authorList>
    </citation>
    <scope>NUCLEOTIDE SEQUENCE</scope>
    <source>
        <strain evidence="1">IoA-00</strain>
    </source>
</reference>
<dbReference type="SUPFAM" id="SSF53098">
    <property type="entry name" value="Ribonuclease H-like"/>
    <property type="match status" value="1"/>
</dbReference>
<dbReference type="EMBL" id="HG994583">
    <property type="protein sequence ID" value="CAF2910454.1"/>
    <property type="molecule type" value="Genomic_DNA"/>
</dbReference>
<keyword evidence="2" id="KW-1185">Reference proteome</keyword>
<proteinExistence type="predicted"/>
<organism evidence="1 2">
    <name type="scientific">Lepeophtheirus salmonis</name>
    <name type="common">Salmon louse</name>
    <name type="synonym">Caligus salmonis</name>
    <dbReference type="NCBI Taxonomy" id="72036"/>
    <lineage>
        <taxon>Eukaryota</taxon>
        <taxon>Metazoa</taxon>
        <taxon>Ecdysozoa</taxon>
        <taxon>Arthropoda</taxon>
        <taxon>Crustacea</taxon>
        <taxon>Multicrustacea</taxon>
        <taxon>Hexanauplia</taxon>
        <taxon>Copepoda</taxon>
        <taxon>Siphonostomatoida</taxon>
        <taxon>Caligidae</taxon>
        <taxon>Lepeophtheirus</taxon>
    </lineage>
</organism>
<name>A0A7R8CRV7_LEPSM</name>
<dbReference type="Proteomes" id="UP000675881">
    <property type="component" value="Chromosome 4"/>
</dbReference>
<accession>A0A7R8CRV7</accession>
<protein>
    <submittedName>
        <fullName evidence="1">(salmon louse) hypothetical protein</fullName>
    </submittedName>
</protein>
<dbReference type="InterPro" id="IPR012337">
    <property type="entry name" value="RNaseH-like_sf"/>
</dbReference>
<evidence type="ECO:0000313" key="1">
    <source>
        <dbReference type="EMBL" id="CAF2910454.1"/>
    </source>
</evidence>